<sequence>MTESPDIVVLRRAAHGMSTTMLAEAIRERLPDYEVVRPGTPAGEREAAAEAPVIVGHGIDEELLEAAEELELFACFSAGVGHLPQEELAARGVAVTNASGVHGPNIAEQVIGNVLAFVRNLHVGWERQRNHEWRHYQGFPRELGDSTVTVVGLGPIGQAIVERLDAFGPHLIGVRYTPGKGGPTDEVLGFDGAEFHDALARTDYLVLACPLTETTRGLVGRAEFETLPPHAVLVNVGRGPIVDTEALTDAIKDNAIRGAALDVTDPEPLPSDHDLWRMGNVHITPHNSGYTPQYYPRVADILARNLGRVEETGSYDDLENQVV</sequence>
<dbReference type="PANTHER" id="PTHR43333:SF1">
    <property type="entry name" value="D-ISOMER SPECIFIC 2-HYDROXYACID DEHYDROGENASE NAD-BINDING DOMAIN-CONTAINING PROTEIN"/>
    <property type="match status" value="1"/>
</dbReference>
<dbReference type="PANTHER" id="PTHR43333">
    <property type="entry name" value="2-HACID_DH_C DOMAIN-CONTAINING PROTEIN"/>
    <property type="match status" value="1"/>
</dbReference>
<dbReference type="KEGG" id="halg:HUG10_06995"/>
<dbReference type="EMBL" id="CP058529">
    <property type="protein sequence ID" value="QLG27309.1"/>
    <property type="molecule type" value="Genomic_DNA"/>
</dbReference>
<evidence type="ECO:0000259" key="4">
    <source>
        <dbReference type="Pfam" id="PF00389"/>
    </source>
</evidence>
<dbReference type="InterPro" id="IPR006139">
    <property type="entry name" value="D-isomer_2_OHA_DH_cat_dom"/>
</dbReference>
<dbReference type="Gene3D" id="3.40.50.720">
    <property type="entry name" value="NAD(P)-binding Rossmann-like Domain"/>
    <property type="match status" value="2"/>
</dbReference>
<evidence type="ECO:0000313" key="7">
    <source>
        <dbReference type="Proteomes" id="UP000509750"/>
    </source>
</evidence>
<evidence type="ECO:0000256" key="2">
    <source>
        <dbReference type="ARBA" id="ARBA00023027"/>
    </source>
</evidence>
<dbReference type="Pfam" id="PF02826">
    <property type="entry name" value="2-Hacid_dh_C"/>
    <property type="match status" value="1"/>
</dbReference>
<dbReference type="RefSeq" id="WP_179168884.1">
    <property type="nucleotide sequence ID" value="NZ_CP058529.1"/>
</dbReference>
<reference evidence="6 7" key="1">
    <citation type="submission" date="2020-07" db="EMBL/GenBank/DDBJ databases">
        <title>Gai3-2, isolated from salt lake.</title>
        <authorList>
            <person name="Cui H."/>
            <person name="Shi X."/>
        </authorList>
    </citation>
    <scope>NUCLEOTIDE SEQUENCE [LARGE SCALE GENOMIC DNA]</scope>
    <source>
        <strain evidence="6 7">Gai3-2</strain>
    </source>
</reference>
<evidence type="ECO:0000256" key="1">
    <source>
        <dbReference type="ARBA" id="ARBA00023002"/>
    </source>
</evidence>
<dbReference type="Pfam" id="PF00389">
    <property type="entry name" value="2-Hacid_dh"/>
    <property type="match status" value="1"/>
</dbReference>
<dbReference type="GO" id="GO:0016616">
    <property type="term" value="F:oxidoreductase activity, acting on the CH-OH group of donors, NAD or NADP as acceptor"/>
    <property type="evidence" value="ECO:0007669"/>
    <property type="project" value="InterPro"/>
</dbReference>
<dbReference type="InterPro" id="IPR006140">
    <property type="entry name" value="D-isomer_DH_NAD-bd"/>
</dbReference>
<protein>
    <submittedName>
        <fullName evidence="6">D-2-hydroxyacid dehydrogenase</fullName>
    </submittedName>
</protein>
<proteinExistence type="inferred from homology"/>
<feature type="domain" description="D-isomer specific 2-hydroxyacid dehydrogenase catalytic" evidence="4">
    <location>
        <begin position="46"/>
        <end position="314"/>
    </location>
</feature>
<dbReference type="GeneID" id="56028566"/>
<keyword evidence="7" id="KW-1185">Reference proteome</keyword>
<evidence type="ECO:0000256" key="3">
    <source>
        <dbReference type="RuleBase" id="RU003719"/>
    </source>
</evidence>
<evidence type="ECO:0000259" key="5">
    <source>
        <dbReference type="Pfam" id="PF02826"/>
    </source>
</evidence>
<dbReference type="GO" id="GO:0051287">
    <property type="term" value="F:NAD binding"/>
    <property type="evidence" value="ECO:0007669"/>
    <property type="project" value="InterPro"/>
</dbReference>
<dbReference type="AlphaFoldDB" id="A0A7D5GWX9"/>
<comment type="similarity">
    <text evidence="3">Belongs to the D-isomer specific 2-hydroxyacid dehydrogenase family.</text>
</comment>
<accession>A0A7D5GWX9</accession>
<dbReference type="CDD" id="cd05300">
    <property type="entry name" value="2-Hacid_dh_1"/>
    <property type="match status" value="1"/>
</dbReference>
<name>A0A7D5GWX9_9EURY</name>
<dbReference type="SUPFAM" id="SSF52283">
    <property type="entry name" value="Formate/glycerate dehydrogenase catalytic domain-like"/>
    <property type="match status" value="1"/>
</dbReference>
<dbReference type="SUPFAM" id="SSF51735">
    <property type="entry name" value="NAD(P)-binding Rossmann-fold domains"/>
    <property type="match status" value="1"/>
</dbReference>
<keyword evidence="1 3" id="KW-0560">Oxidoreductase</keyword>
<dbReference type="InterPro" id="IPR036291">
    <property type="entry name" value="NAD(P)-bd_dom_sf"/>
</dbReference>
<organism evidence="6 7">
    <name type="scientific">Halorarum halophilum</name>
    <dbReference type="NCBI Taxonomy" id="2743090"/>
    <lineage>
        <taxon>Archaea</taxon>
        <taxon>Methanobacteriati</taxon>
        <taxon>Methanobacteriota</taxon>
        <taxon>Stenosarchaea group</taxon>
        <taxon>Halobacteria</taxon>
        <taxon>Halobacteriales</taxon>
        <taxon>Haloferacaceae</taxon>
        <taxon>Halorarum</taxon>
    </lineage>
</organism>
<evidence type="ECO:0000313" key="6">
    <source>
        <dbReference type="EMBL" id="QLG27309.1"/>
    </source>
</evidence>
<dbReference type="OrthoDB" id="168224at2157"/>
<feature type="domain" description="D-isomer specific 2-hydroxyacid dehydrogenase NAD-binding" evidence="5">
    <location>
        <begin position="112"/>
        <end position="287"/>
    </location>
</feature>
<dbReference type="Proteomes" id="UP000509750">
    <property type="component" value="Chromosome"/>
</dbReference>
<dbReference type="FunFam" id="3.40.50.720:FF:000363">
    <property type="entry name" value="D-isomer specific 2-hydroxyacid dehydrogenase"/>
    <property type="match status" value="1"/>
</dbReference>
<keyword evidence="2" id="KW-0520">NAD</keyword>
<gene>
    <name evidence="6" type="ORF">HUG10_06995</name>
</gene>